<keyword evidence="5" id="KW-0812">Transmembrane</keyword>
<keyword evidence="1" id="KW-0596">Phosphopantetheine</keyword>
<sequence>MLGAAAQASKWATPKQAAAPVSSQRKPRMVSAISAQALKWVDSTMEDDDDEEEEEKPRLRAGDTRFAALELAARQRNEKPCDIWEPLKHALETVRPLGKKTISDEGRRVSYSYAELAERARRVGSWVRDPQGGAVRAPSARIGIMTPNCAAAIEAHFGVVGWAGCVVLNCNYRLSPDETAYVLDGAACELLIADTAYGSLVVTSLATRNNQVRRVAWTGDQKKRPAEALKMVAQDEYERIATTWAVAARFSIIGSDDDLAGAEMYYTSGTSGRPKGVVLSRRNVVLHALGCMVEHRLSPGDVWLHAAPMFHLVDAYAIFAITWVGGSHVTIPAFSASAVVDAVAKFGITVTNVASTMITLLLADPATTARSDDLGSLELLSCGGAPLSKATVRNALRRFDCEFFLSYGMTECCGKISMSLLDPATRRRLDAKTLVDLVCTSGRPFGLLEVRVVKDDVDVRPGSRDVGEVWIRGPTLFGGYHNNPKATSEAITPAGWFRTGDLAELNEHGYLTITDRAKDMILVGSENVYCVEVERVLHDHPGVKHACVYGLPDDALGERVKAVVVRKDDALTVSALRKHAAAHLADFKVPTLVDLVDALPMTGSGKVAKAQLKKKDIADLEARRERRRAAAAQTPQRTATTTRSTPKALPTNDDLVDHVYGVEWRPAPPLPHINRETTTTTTTTTTTGGGVISWLVVCCERTRDCARAVSRHVSAQRATASVVQLSSSATLEASRATIGAAVAEMRSSMCGAIVLCDAAPIDAEDLAARTASTLRQILALVQVIGKERPQQAVVLATRGGVGVSSTDAKSPAGAACWGFCRSAAAESPRLRLKVVDLCPEEDDDAAAADVLWREAHSELQEVAWRRRSRYVPALARVPRDAMSTMAVTPELAGGTHVVTGGTGGLGLEWVQRLARAGRATTRLVVAARRAPSPAVEKRLRELAEETGATIRVERADVGDAEQAAALVARSRAPSLSVWHLAGVVDDGAAQTLTWERFEKVLAPKVAGSVALYEAAKQHNAQRLVLFSSIYGLLGARELTHYGAANAFQDGLASAAGGGGGVLAVSWGTWADAGMAHRFGAGFEAQVKASGMRFVPLDSGFAALAALSTTAARRSHAAVLPADWSVYAKRRRDLGLGPHPLAAALANLGPEDELPAQRDAKEPLEPYVLSLVATLLETSSSSSSSSVAPKKTIDPEAPLAALGLSSVHVVDLAGRLTEALDVDVSPTLLFECVSVRGLCQRLSASSAEERRASMTFAELLQAVCLKVTEMTGARPPIDVEAPVSAIGMTSVHSVELAAFLSDALDEDVSPTVVFEHVSIKGVCAHLAGGVDDAAAAAAVVSPQTPAAIPPPRDRETFVAGMACRFPGGAAVPEDLWHNLLAGLDCVMDEPPANRPHTGRGAAYLSAEVVKGFDRAAFGISKAEATAMDPQQRLLLETCAEALERSGRRSTPVAPASGAEQPVGVFAAIETSDYAALHQRAAAQNGATIDAYCGTGWHSCVGPNRVSYLMDLRGPSVALNTACSSSLTCVSVARHALAADECDAALVAAANLQFQPYWTCAFVAAGMLSPTNRCRFGDDAADGYVRGEGVGAVVLEKKTRLEATAAIAGVGVGQDGRSNGLTAPNPAAQAAVLAAAYCGADDRSRVSLVEAHGTGTRLGDPIELGALGAARLGPSGSVLRCASIKTNIGHLEGASGLAGLIKAALVLWRPENQAPRSLHFKTPNAHVPWERLELAVLAAAEPLSADPAAAVGVSSFGFGGALGHVSLRRCGGGRGKEEGAATKRGSGGAWVPLAAHSGAALEATAARLAKWARNDDENRDVGTIAEAACARLGLADAKSRPFRAAALVAAGDGPRDLAARLDDIAAAAAAAKTSPPAGAAAAAAPPPPKVALVFTGQGAAYPGMGRQLYDRIPAFKTAFDECAAHLAPHLGGRERLDLAVLGDDPGARQLLEDAAVGQPALFAFEVALARTLEATLGLKPAAVCGHSLGEIAAMTVAGSLPLASAAELVCGRGAAMASLDASGGMAAVRAPASAVVPALEGGVQLAADNSSLGCTISGPEVALEAVLEKLAPAYKTKRLDVSTGFHSCCVDACLPVLRDVAGVPAKIPPPECPVFSTLDSRRLETPPDASYWCAQARGTVRFAGAVATMLATLEGGGRPAVVVEVGPSPHLTPHVADVARTAATALGTLRGPKHRGAEVDALSATASALYGAGCDLPATTALTDCRACLALPPTSFVSPEPCWFFEEEEEEEHDDDEEEPSHHHDPPGAADGVAFAAAWAPAPKPEHRGTWSHVLLLRDGSAEAREAARWLRTASVVTELPLAAAASTTAQAWDAVFFAAGLSASSSSSSAAAAAERRAAAPQQQQQQQQKRSADEKTPLLGSGGGGTTTTSTTKRAAAAAAPDLATQPIVELQAALRAALGAPAARAPKRVVVATGATPLGGALAGLARSARREAELCAPHVAVRVLEVDRLPPKAAEALAQLADDDVQVAGREARVRRIVSVDAPPRRQAAERLAARGAVAVTGGTGALGLVTAEYLVRRGATRIVLISRSGRARPADAPLREALDRAALEGRATVEIARLDLADARAVERFAAARGASLAGLVHAAGVANDGALASRTAQTLEGALAPKVLGAMRLAAALDAARANEPLGFELYFSSTTALLGNAGQTDYGAANAALDAFVADRARRRRGVLSVQWGPWAGHGMAAAANLVASEQAPYVPLDPAAAADYLDRALGAATATTRALAVTRFDWDMLARAARASPLLRRAVGGILPRADQNKSCAVVARKKRAAASVEAEVVRIVAAHVSDSAASLSAATPLATLALDSLEVMAIVRDLNAATGASFGVVDLLSAATIGDLVAACPRLEVEATRLTAAAAAKAFSADDVVKVVERHARTTDNLEPATLLATLALDSLEVMAIVRDLNAASGASLGVVDVLRASSLADIADMVDAPPSRTSSTTSSSSRRAKPSPPPPRAAAAKAAASSRGPQIPSSAPSVEARMPAAAAAAATKEDQLEKGIAPVAAACELKEPSLAYRVYFTILAHVVGTQLLLWGMLPVAWIELAVPLRFKLRPKIALIHALQDYRSCEWVQLMLPRPTAAYPGIPDDWMRHDGSLDATSSPFPDVSCAWWARFCAELCSTLVWYLFVWSIGCHVAIVVSKWLIVGRYRAGVFPIWASTAGWRSALFLNAVSCSFYKLWSAPDDWLPSFVIAHFLRLLGAKIGRRVSMSQCPIPDYAGFDLLFVGDGAVLDTGARVHPVTLTSTCVVTHGHVRIGKRARVGVVAEVRHGAHVSDDAVVCAGAGTMGFVPPGGYALSGNVVLPAGAKVPAGATDTRIRVAHNTYGDQYLLYSFVPVVSYLILLPACLWVAVFGLTVLMRLAIATHALGPLALMVLHVGLIIGSLTVTPIGVLVVARVARLVLYGPRGARDLGPQVRLTQSFVLAHTLVDRWSHLADTFFSTLLLYSGGMNWIWRCVGMKINGGGVILSEQITNHGLMDLVQVGRGSYLAARTAITTADVDLRRGIVRLKPVEIGRGCFVGPLTVVMPGTTIEDGAATGSCAVVGEHTHASSGRIAIGDGERTLTLAWRPKPLDAFAGRETWWVFYSTILFFFQSIFIRIVAILPSWCLLLTGLETARRYGFAPRDDDARVRAVSRMLSPELGAWLLVANALQFALFVLVLFTISLHSVIPFRALAHVAVKWALMGKVEDDGTHFPLRGRRHVAWCVTIQFGRIPAIPKGVRFLWEYVNAYATALGAKLGKNARLYPEPEITQAFPEADVLEFGDDVKFGAHIYGHDFSNMSLRFRRTSAADGCNAPDAWQTQVLPGSNLPPGTTFNNVGRSVVFAGLISEPHKLWAGNPVRVQGICGGGGGGGGGGGDDDDDDANASPGLFSVRDDKKKYGGISAVSAAAAFRGGGGSGDFHSRRHNL</sequence>
<feature type="compositionally biased region" description="Low complexity" evidence="4">
    <location>
        <begin position="2351"/>
        <end position="2369"/>
    </location>
</feature>
<dbReference type="InterPro" id="IPR016035">
    <property type="entry name" value="Acyl_Trfase/lysoPLipase"/>
</dbReference>
<dbReference type="InterPro" id="IPR006162">
    <property type="entry name" value="Ppantetheine_attach_site"/>
</dbReference>
<dbReference type="PANTHER" id="PTHR43775">
    <property type="entry name" value="FATTY ACID SYNTHASE"/>
    <property type="match status" value="1"/>
</dbReference>
<dbReference type="InterPro" id="IPR036736">
    <property type="entry name" value="ACP-like_sf"/>
</dbReference>
<feature type="transmembrane region" description="Helical" evidence="5">
    <location>
        <begin position="3347"/>
        <end position="3377"/>
    </location>
</feature>
<keyword evidence="2" id="KW-0597">Phosphoprotein</keyword>
<comment type="caution">
    <text evidence="8">The sequence shown here is derived from an EMBL/GenBank/DDBJ whole genome shotgun (WGS) entry which is preliminary data.</text>
</comment>
<dbReference type="SUPFAM" id="SSF55048">
    <property type="entry name" value="Probable ACP-binding domain of malonyl-CoA ACP transacylase"/>
    <property type="match status" value="1"/>
</dbReference>
<keyword evidence="5" id="KW-1133">Transmembrane helix</keyword>
<dbReference type="SUPFAM" id="SSF51161">
    <property type="entry name" value="Trimeric LpxA-like enzymes"/>
    <property type="match status" value="2"/>
</dbReference>
<dbReference type="Pfam" id="PF00109">
    <property type="entry name" value="ketoacyl-synt"/>
    <property type="match status" value="1"/>
</dbReference>
<dbReference type="EMBL" id="JAQMWT010000010">
    <property type="protein sequence ID" value="KAJ8614163.1"/>
    <property type="molecule type" value="Genomic_DNA"/>
</dbReference>
<dbReference type="InterPro" id="IPR020806">
    <property type="entry name" value="PKS_PP-bd"/>
</dbReference>
<dbReference type="InterPro" id="IPR042099">
    <property type="entry name" value="ANL_N_sf"/>
</dbReference>
<dbReference type="InterPro" id="IPR057326">
    <property type="entry name" value="KR_dom"/>
</dbReference>
<dbReference type="InterPro" id="IPR011004">
    <property type="entry name" value="Trimer_LpxA-like_sf"/>
</dbReference>
<dbReference type="InterPro" id="IPR045851">
    <property type="entry name" value="AMP-bd_C_sf"/>
</dbReference>
<feature type="domain" description="Carrier" evidence="6">
    <location>
        <begin position="1161"/>
        <end position="1245"/>
    </location>
</feature>
<dbReference type="Gene3D" id="3.40.366.10">
    <property type="entry name" value="Malonyl-Coenzyme A Acyl Carrier Protein, domain 2"/>
    <property type="match status" value="1"/>
</dbReference>
<dbReference type="InterPro" id="IPR000873">
    <property type="entry name" value="AMP-dep_synth/lig_dom"/>
</dbReference>
<dbReference type="SMART" id="SM00825">
    <property type="entry name" value="PKS_KS"/>
    <property type="match status" value="1"/>
</dbReference>
<dbReference type="GO" id="GO:0006633">
    <property type="term" value="P:fatty acid biosynthetic process"/>
    <property type="evidence" value="ECO:0007669"/>
    <property type="project" value="InterPro"/>
</dbReference>
<keyword evidence="5" id="KW-0472">Membrane</keyword>
<dbReference type="InterPro" id="IPR013968">
    <property type="entry name" value="PKS_KR"/>
</dbReference>
<proteinExistence type="predicted"/>
<feature type="compositionally biased region" description="Low complexity" evidence="4">
    <location>
        <begin position="2952"/>
        <end position="2965"/>
    </location>
</feature>
<dbReference type="GO" id="GO:0031177">
    <property type="term" value="F:phosphopantetheine binding"/>
    <property type="evidence" value="ECO:0007669"/>
    <property type="project" value="InterPro"/>
</dbReference>
<keyword evidence="3" id="KW-0808">Transferase</keyword>
<dbReference type="InterPro" id="IPR014031">
    <property type="entry name" value="Ketoacyl_synth_C"/>
</dbReference>
<evidence type="ECO:0000256" key="1">
    <source>
        <dbReference type="ARBA" id="ARBA00022450"/>
    </source>
</evidence>
<dbReference type="CDD" id="cd00833">
    <property type="entry name" value="PKS"/>
    <property type="match status" value="1"/>
</dbReference>
<dbReference type="InterPro" id="IPR025110">
    <property type="entry name" value="AMP-bd_C"/>
</dbReference>
<feature type="region of interest" description="Disordered" evidence="4">
    <location>
        <begin position="1"/>
        <end position="29"/>
    </location>
</feature>
<feature type="transmembrane region" description="Helical" evidence="5">
    <location>
        <begin position="3142"/>
        <end position="3164"/>
    </location>
</feature>
<gene>
    <name evidence="8" type="ORF">CTAYLR_005198</name>
</gene>
<dbReference type="GO" id="GO:0004312">
    <property type="term" value="F:fatty acid synthase activity"/>
    <property type="evidence" value="ECO:0007669"/>
    <property type="project" value="TreeGrafter"/>
</dbReference>
<feature type="domain" description="Ketosynthase family 3 (KS3)" evidence="7">
    <location>
        <begin position="1352"/>
        <end position="1767"/>
    </location>
</feature>
<evidence type="ECO:0000256" key="5">
    <source>
        <dbReference type="SAM" id="Phobius"/>
    </source>
</evidence>
<dbReference type="PROSITE" id="PS00455">
    <property type="entry name" value="AMP_BINDING"/>
    <property type="match status" value="1"/>
</dbReference>
<dbReference type="Pfam" id="PF16197">
    <property type="entry name" value="KAsynt_C_assoc"/>
    <property type="match status" value="1"/>
</dbReference>
<feature type="region of interest" description="Disordered" evidence="4">
    <location>
        <begin position="3866"/>
        <end position="3891"/>
    </location>
</feature>
<evidence type="ECO:0000313" key="9">
    <source>
        <dbReference type="Proteomes" id="UP001230188"/>
    </source>
</evidence>
<dbReference type="GO" id="GO:0004315">
    <property type="term" value="F:3-oxoacyl-[acyl-carrier-protein] synthase activity"/>
    <property type="evidence" value="ECO:0007669"/>
    <property type="project" value="InterPro"/>
</dbReference>
<keyword evidence="9" id="KW-1185">Reference proteome</keyword>
<feature type="region of interest" description="Disordered" evidence="4">
    <location>
        <begin position="2245"/>
        <end position="2269"/>
    </location>
</feature>
<dbReference type="Gene3D" id="3.40.50.720">
    <property type="entry name" value="NAD(P)-binding Rossmann-like Domain"/>
    <property type="match status" value="2"/>
</dbReference>
<evidence type="ECO:0000313" key="8">
    <source>
        <dbReference type="EMBL" id="KAJ8614163.1"/>
    </source>
</evidence>
<dbReference type="Pfam" id="PF00550">
    <property type="entry name" value="PP-binding"/>
    <property type="match status" value="3"/>
</dbReference>
<feature type="region of interest" description="Disordered" evidence="4">
    <location>
        <begin position="2950"/>
        <end position="2997"/>
    </location>
</feature>
<feature type="transmembrane region" description="Helical" evidence="5">
    <location>
        <begin position="3660"/>
        <end position="3682"/>
    </location>
</feature>
<dbReference type="Pfam" id="PF00698">
    <property type="entry name" value="Acyl_transf_1"/>
    <property type="match status" value="1"/>
</dbReference>
<feature type="transmembrane region" description="Helical" evidence="5">
    <location>
        <begin position="3601"/>
        <end position="3622"/>
    </location>
</feature>
<evidence type="ECO:0000256" key="4">
    <source>
        <dbReference type="SAM" id="MobiDB-lite"/>
    </source>
</evidence>
<feature type="transmembrane region" description="Helical" evidence="5">
    <location>
        <begin position="3389"/>
        <end position="3414"/>
    </location>
</feature>
<feature type="domain" description="Carrier" evidence="6">
    <location>
        <begin position="2790"/>
        <end position="2867"/>
    </location>
</feature>
<dbReference type="InterPro" id="IPR020841">
    <property type="entry name" value="PKS_Beta-ketoAc_synthase_dom"/>
</dbReference>
<dbReference type="PROSITE" id="PS52004">
    <property type="entry name" value="KS3_2"/>
    <property type="match status" value="1"/>
</dbReference>
<dbReference type="InterPro" id="IPR009081">
    <property type="entry name" value="PP-bd_ACP"/>
</dbReference>
<feature type="compositionally biased region" description="Acidic residues" evidence="4">
    <location>
        <begin position="2245"/>
        <end position="2257"/>
    </location>
</feature>
<feature type="compositionally biased region" description="Low complexity" evidence="4">
    <location>
        <begin position="2977"/>
        <end position="2987"/>
    </location>
</feature>
<dbReference type="Gene3D" id="1.10.1200.10">
    <property type="entry name" value="ACP-like"/>
    <property type="match status" value="3"/>
</dbReference>
<feature type="domain" description="Carrier" evidence="6">
    <location>
        <begin position="1253"/>
        <end position="1329"/>
    </location>
</feature>
<dbReference type="Pfam" id="PF00501">
    <property type="entry name" value="AMP-binding"/>
    <property type="match status" value="1"/>
</dbReference>
<dbReference type="InterPro" id="IPR016039">
    <property type="entry name" value="Thiolase-like"/>
</dbReference>
<dbReference type="Gene3D" id="3.30.70.3290">
    <property type="match status" value="1"/>
</dbReference>
<dbReference type="SUPFAM" id="SSF56801">
    <property type="entry name" value="Acetyl-CoA synthetase-like"/>
    <property type="match status" value="1"/>
</dbReference>
<dbReference type="Pfam" id="PF02801">
    <property type="entry name" value="Ketoacyl-synt_C"/>
    <property type="match status" value="1"/>
</dbReference>
<dbReference type="InterPro" id="IPR001227">
    <property type="entry name" value="Ac_transferase_dom_sf"/>
</dbReference>
<dbReference type="Gene3D" id="3.30.300.30">
    <property type="match status" value="1"/>
</dbReference>
<feature type="compositionally biased region" description="Acidic residues" evidence="4">
    <location>
        <begin position="44"/>
        <end position="54"/>
    </location>
</feature>
<dbReference type="PANTHER" id="PTHR43775:SF37">
    <property type="entry name" value="SI:DKEY-61P9.11"/>
    <property type="match status" value="1"/>
</dbReference>
<dbReference type="SUPFAM" id="SSF52151">
    <property type="entry name" value="FabD/lysophospholipase-like"/>
    <property type="match status" value="1"/>
</dbReference>
<dbReference type="InterPro" id="IPR016036">
    <property type="entry name" value="Malonyl_transacylase_ACP-bd"/>
</dbReference>
<dbReference type="PROSITE" id="PS00012">
    <property type="entry name" value="PHOSPHOPANTETHEINE"/>
    <property type="match status" value="1"/>
</dbReference>
<dbReference type="PROSITE" id="PS00606">
    <property type="entry name" value="KS3_1"/>
    <property type="match status" value="1"/>
</dbReference>
<evidence type="ECO:0000256" key="2">
    <source>
        <dbReference type="ARBA" id="ARBA00022553"/>
    </source>
</evidence>
<feature type="region of interest" description="Disordered" evidence="4">
    <location>
        <begin position="2351"/>
        <end position="2394"/>
    </location>
</feature>
<dbReference type="Gene3D" id="3.40.50.12780">
    <property type="entry name" value="N-terminal domain of ligase-like"/>
    <property type="match status" value="1"/>
</dbReference>
<dbReference type="SMART" id="SM00823">
    <property type="entry name" value="PKS_PP"/>
    <property type="match status" value="4"/>
</dbReference>
<feature type="compositionally biased region" description="Gly residues" evidence="4">
    <location>
        <begin position="3866"/>
        <end position="3875"/>
    </location>
</feature>
<dbReference type="InterPro" id="IPR036291">
    <property type="entry name" value="NAD(P)-bd_dom_sf"/>
</dbReference>
<dbReference type="SUPFAM" id="SSF53901">
    <property type="entry name" value="Thiolase-like"/>
    <property type="match status" value="1"/>
</dbReference>
<dbReference type="PROSITE" id="PS50075">
    <property type="entry name" value="CARRIER"/>
    <property type="match status" value="3"/>
</dbReference>
<feature type="compositionally biased region" description="Low complexity" evidence="4">
    <location>
        <begin position="630"/>
        <end position="646"/>
    </location>
</feature>
<dbReference type="Gene3D" id="2.160.10.10">
    <property type="entry name" value="Hexapeptide repeat proteins"/>
    <property type="match status" value="1"/>
</dbReference>
<dbReference type="SMART" id="SM00827">
    <property type="entry name" value="PKS_AT"/>
    <property type="match status" value="1"/>
</dbReference>
<evidence type="ECO:0000256" key="3">
    <source>
        <dbReference type="ARBA" id="ARBA00022679"/>
    </source>
</evidence>
<dbReference type="InterPro" id="IPR018201">
    <property type="entry name" value="Ketoacyl_synth_AS"/>
</dbReference>
<feature type="region of interest" description="Disordered" evidence="4">
    <location>
        <begin position="624"/>
        <end position="653"/>
    </location>
</feature>
<dbReference type="SUPFAM" id="SSF51735">
    <property type="entry name" value="NAD(P)-binding Rossmann-fold domains"/>
    <property type="match status" value="3"/>
</dbReference>
<name>A0AAD7UQL1_9STRA</name>
<dbReference type="SMART" id="SM00822">
    <property type="entry name" value="PKS_KR"/>
    <property type="match status" value="2"/>
</dbReference>
<dbReference type="Gene3D" id="3.40.47.10">
    <property type="match status" value="1"/>
</dbReference>
<dbReference type="InterPro" id="IPR050091">
    <property type="entry name" value="PKS_NRPS_Biosynth_Enz"/>
</dbReference>
<evidence type="ECO:0000259" key="7">
    <source>
        <dbReference type="PROSITE" id="PS52004"/>
    </source>
</evidence>
<dbReference type="Pfam" id="PF08659">
    <property type="entry name" value="KR"/>
    <property type="match status" value="2"/>
</dbReference>
<dbReference type="InterPro" id="IPR032821">
    <property type="entry name" value="PKS_assoc"/>
</dbReference>
<evidence type="ECO:0000259" key="6">
    <source>
        <dbReference type="PROSITE" id="PS50075"/>
    </source>
</evidence>
<dbReference type="Proteomes" id="UP001230188">
    <property type="component" value="Unassembled WGS sequence"/>
</dbReference>
<protein>
    <submittedName>
        <fullName evidence="8">Uncharacterized protein</fullName>
    </submittedName>
</protein>
<dbReference type="Pfam" id="PF13193">
    <property type="entry name" value="AMP-binding_C"/>
    <property type="match status" value="1"/>
</dbReference>
<dbReference type="CDD" id="cd05274">
    <property type="entry name" value="KR_FAS_SDR_x"/>
    <property type="match status" value="1"/>
</dbReference>
<dbReference type="InterPro" id="IPR014030">
    <property type="entry name" value="Ketoacyl_synth_N"/>
</dbReference>
<reference evidence="8" key="1">
    <citation type="submission" date="2023-01" db="EMBL/GenBank/DDBJ databases">
        <title>Metagenome sequencing of chrysophaentin producing Chrysophaeum taylorii.</title>
        <authorList>
            <person name="Davison J."/>
            <person name="Bewley C."/>
        </authorList>
    </citation>
    <scope>NUCLEOTIDE SEQUENCE</scope>
    <source>
        <strain evidence="8">NIES-1699</strain>
    </source>
</reference>
<dbReference type="SUPFAM" id="SSF47336">
    <property type="entry name" value="ACP-like"/>
    <property type="match status" value="3"/>
</dbReference>
<dbReference type="InterPro" id="IPR020845">
    <property type="entry name" value="AMP-binding_CS"/>
</dbReference>
<dbReference type="InterPro" id="IPR014043">
    <property type="entry name" value="Acyl_transferase_dom"/>
</dbReference>
<accession>A0AAD7UQL1</accession>
<organism evidence="8 9">
    <name type="scientific">Chrysophaeum taylorii</name>
    <dbReference type="NCBI Taxonomy" id="2483200"/>
    <lineage>
        <taxon>Eukaryota</taxon>
        <taxon>Sar</taxon>
        <taxon>Stramenopiles</taxon>
        <taxon>Ochrophyta</taxon>
        <taxon>Pelagophyceae</taxon>
        <taxon>Pelagomonadales</taxon>
        <taxon>Pelagomonadaceae</taxon>
        <taxon>Chrysophaeum</taxon>
    </lineage>
</organism>
<feature type="region of interest" description="Disordered" evidence="4">
    <location>
        <begin position="41"/>
        <end position="60"/>
    </location>
</feature>